<dbReference type="AlphaFoldDB" id="A0A1G4SHW8"/>
<feature type="compositionally biased region" description="Basic and acidic residues" evidence="1">
    <location>
        <begin position="30"/>
        <end position="43"/>
    </location>
</feature>
<name>A0A1G4SHW8_9BACL</name>
<dbReference type="EMBL" id="FMTT01000029">
    <property type="protein sequence ID" value="SCW68832.1"/>
    <property type="molecule type" value="Genomic_DNA"/>
</dbReference>
<organism evidence="2 3">
    <name type="scientific">Paenibacillus tianmuensis</name>
    <dbReference type="NCBI Taxonomy" id="624147"/>
    <lineage>
        <taxon>Bacteria</taxon>
        <taxon>Bacillati</taxon>
        <taxon>Bacillota</taxon>
        <taxon>Bacilli</taxon>
        <taxon>Bacillales</taxon>
        <taxon>Paenibacillaceae</taxon>
        <taxon>Paenibacillus</taxon>
    </lineage>
</organism>
<evidence type="ECO:0000256" key="1">
    <source>
        <dbReference type="SAM" id="MobiDB-lite"/>
    </source>
</evidence>
<feature type="region of interest" description="Disordered" evidence="1">
    <location>
        <begin position="15"/>
        <end position="43"/>
    </location>
</feature>
<reference evidence="3" key="1">
    <citation type="submission" date="2016-10" db="EMBL/GenBank/DDBJ databases">
        <authorList>
            <person name="Varghese N."/>
            <person name="Submissions S."/>
        </authorList>
    </citation>
    <scope>NUCLEOTIDE SEQUENCE [LARGE SCALE GENOMIC DNA]</scope>
    <source>
        <strain evidence="3">CGMCC 1.8946</strain>
    </source>
</reference>
<keyword evidence="3" id="KW-1185">Reference proteome</keyword>
<evidence type="ECO:0000313" key="3">
    <source>
        <dbReference type="Proteomes" id="UP000198601"/>
    </source>
</evidence>
<accession>A0A1G4SHW8</accession>
<evidence type="ECO:0000313" key="2">
    <source>
        <dbReference type="EMBL" id="SCW68832.1"/>
    </source>
</evidence>
<gene>
    <name evidence="2" type="ORF">SAMN04487970_102914</name>
</gene>
<protein>
    <submittedName>
        <fullName evidence="2">Uncharacterized protein</fullName>
    </submittedName>
</protein>
<sequence>MVGAAAATCAHVQLHRRVTEPHAPGARRQRQWDETRHSNGDLLRRSLGPASWYMEPARENDVIRCPGRTGSVSAGEVARLGCRWHSPAVLRRKSAIGVPLHFGGRSATRSGCRRYTLNPMKQLELRQPYTRCSMTAGPGLREPGAVSIHQCCSSCIREIRLRDGGRPATRSKCRRYVATRESGMRRDGSLYAVLGCMMADGHGRNTCPSKRRHIIVRGIRRHELHPVACRWAPLLDPS</sequence>
<dbReference type="Proteomes" id="UP000198601">
    <property type="component" value="Unassembled WGS sequence"/>
</dbReference>
<proteinExistence type="predicted"/>